<dbReference type="Gene3D" id="3.40.50.300">
    <property type="entry name" value="P-loop containing nucleotide triphosphate hydrolases"/>
    <property type="match status" value="1"/>
</dbReference>
<dbReference type="AlphaFoldDB" id="A0A0E9NBR0"/>
<dbReference type="Pfam" id="PF07683">
    <property type="entry name" value="CobW_C"/>
    <property type="match status" value="1"/>
</dbReference>
<comment type="catalytic activity">
    <reaction evidence="7">
        <text>GTP + H2O = GDP + phosphate + H(+)</text>
        <dbReference type="Rhea" id="RHEA:19669"/>
        <dbReference type="ChEBI" id="CHEBI:15377"/>
        <dbReference type="ChEBI" id="CHEBI:15378"/>
        <dbReference type="ChEBI" id="CHEBI:37565"/>
        <dbReference type="ChEBI" id="CHEBI:43474"/>
        <dbReference type="ChEBI" id="CHEBI:58189"/>
    </reaction>
    <physiologicalReaction direction="left-to-right" evidence="7">
        <dbReference type="Rhea" id="RHEA:19670"/>
    </physiologicalReaction>
</comment>
<dbReference type="InterPro" id="IPR011629">
    <property type="entry name" value="CobW-like_C"/>
</dbReference>
<keyword evidence="5" id="KW-0143">Chaperone</keyword>
<proteinExistence type="inferred from homology"/>
<dbReference type="SUPFAM" id="SSF52540">
    <property type="entry name" value="P-loop containing nucleoside triphosphate hydrolases"/>
    <property type="match status" value="1"/>
</dbReference>
<dbReference type="Gene3D" id="3.30.1220.10">
    <property type="entry name" value="CobW-like, C-terminal domain"/>
    <property type="match status" value="1"/>
</dbReference>
<evidence type="ECO:0000256" key="6">
    <source>
        <dbReference type="ARBA" id="ARBA00034320"/>
    </source>
</evidence>
<evidence type="ECO:0000256" key="2">
    <source>
        <dbReference type="ARBA" id="ARBA00022801"/>
    </source>
</evidence>
<dbReference type="InterPro" id="IPR027417">
    <property type="entry name" value="P-loop_NTPase"/>
</dbReference>
<dbReference type="InterPro" id="IPR036627">
    <property type="entry name" value="CobW-likC_sf"/>
</dbReference>
<dbReference type="SUPFAM" id="SSF90002">
    <property type="entry name" value="Hypothetical protein YjiA, C-terminal domain"/>
    <property type="match status" value="1"/>
</dbReference>
<dbReference type="GO" id="GO:0005737">
    <property type="term" value="C:cytoplasm"/>
    <property type="evidence" value="ECO:0007669"/>
    <property type="project" value="TreeGrafter"/>
</dbReference>
<comment type="similarity">
    <text evidence="6">Belongs to the SIMIBI class G3E GTPase family. ZNG1 subfamily.</text>
</comment>
<dbReference type="Proteomes" id="UP000033140">
    <property type="component" value="Unassembled WGS sequence"/>
</dbReference>
<protein>
    <recommendedName>
        <fullName evidence="12">CobW C-terminal domain-containing protein</fullName>
    </recommendedName>
</protein>
<dbReference type="Pfam" id="PF02492">
    <property type="entry name" value="cobW"/>
    <property type="match status" value="1"/>
</dbReference>
<evidence type="ECO:0008006" key="12">
    <source>
        <dbReference type="Google" id="ProtNLM"/>
    </source>
</evidence>
<evidence type="ECO:0000256" key="5">
    <source>
        <dbReference type="ARBA" id="ARBA00023186"/>
    </source>
</evidence>
<evidence type="ECO:0000256" key="7">
    <source>
        <dbReference type="ARBA" id="ARBA00049117"/>
    </source>
</evidence>
<dbReference type="GO" id="GO:0005525">
    <property type="term" value="F:GTP binding"/>
    <property type="evidence" value="ECO:0007669"/>
    <property type="project" value="UniProtKB-KW"/>
</dbReference>
<organism evidence="10 11">
    <name type="scientific">Saitoella complicata (strain BCRC 22490 / CBS 7301 / JCM 7358 / NBRC 10748 / NRRL Y-17804)</name>
    <dbReference type="NCBI Taxonomy" id="698492"/>
    <lineage>
        <taxon>Eukaryota</taxon>
        <taxon>Fungi</taxon>
        <taxon>Dikarya</taxon>
        <taxon>Ascomycota</taxon>
        <taxon>Taphrinomycotina</taxon>
        <taxon>Taphrinomycotina incertae sedis</taxon>
        <taxon>Saitoella</taxon>
    </lineage>
</organism>
<reference evidence="10 11" key="3">
    <citation type="journal article" date="2015" name="Genome Announc.">
        <title>Draft Genome Sequence of the Archiascomycetous Yeast Saitoella complicata.</title>
        <authorList>
            <person name="Yamauchi K."/>
            <person name="Kondo S."/>
            <person name="Hamamoto M."/>
            <person name="Takahashi Y."/>
            <person name="Ogura Y."/>
            <person name="Hayashi T."/>
            <person name="Nishida H."/>
        </authorList>
    </citation>
    <scope>NUCLEOTIDE SEQUENCE [LARGE SCALE GENOMIC DNA]</scope>
    <source>
        <strain evidence="10 11">NRRL Y-17804</strain>
    </source>
</reference>
<dbReference type="GO" id="GO:0016787">
    <property type="term" value="F:hydrolase activity"/>
    <property type="evidence" value="ECO:0007669"/>
    <property type="project" value="UniProtKB-KW"/>
</dbReference>
<evidence type="ECO:0000259" key="9">
    <source>
        <dbReference type="Pfam" id="PF07683"/>
    </source>
</evidence>
<dbReference type="InterPro" id="IPR003495">
    <property type="entry name" value="CobW/HypB/UreG_nucleotide-bd"/>
</dbReference>
<keyword evidence="3" id="KW-0862">Zinc</keyword>
<keyword evidence="11" id="KW-1185">Reference proteome</keyword>
<dbReference type="OMA" id="GHSHMDP"/>
<keyword evidence="1" id="KW-0547">Nucleotide-binding</keyword>
<dbReference type="RefSeq" id="XP_019022674.1">
    <property type="nucleotide sequence ID" value="XM_019171570.1"/>
</dbReference>
<dbReference type="CDD" id="cd03112">
    <property type="entry name" value="CobW-like"/>
    <property type="match status" value="1"/>
</dbReference>
<evidence type="ECO:0000259" key="8">
    <source>
        <dbReference type="Pfam" id="PF02492"/>
    </source>
</evidence>
<sequence length="399" mass="43776">MNNFDDEPPELVDVHDVAQQSVPPLNAAAEPPAFVKYKTPERMIPSTEPSSLTTKVPKVPITIVTGYLGSGKSTLLNHILTDQHNKKIAVILNEFGDSVDIEKSLSVSSQGELVEEWLELKNGCMCCSVKDNGVAAIENLMTKRGKFDYILLETTGVADPGPIANMFWLDDALGSEIQLDGIVTVVDASNIVRSLDDIPQGADMTTAHLQISHADVIVLNKIDLVPEEKLESVRERVKGINAMAKVLETKYSKVENLDAILDLGSFEKVGDLTTKRPTGGRSFHDPAISTVLLPLPKLTSDAQLEHLESFIRSLLWEGSIPTLPSSQQQDGTVEIHRLKGRIVMKEGRRWILQGVREVYESFPQEEGQDVGDGKIVLIGKGLDENLLKEALSAWLVEVD</sequence>
<dbReference type="PANTHER" id="PTHR13748:SF31">
    <property type="entry name" value="ZINC-REGULATED GTPASE METALLOPROTEIN ACTIVATOR 1A-RELATED"/>
    <property type="match status" value="1"/>
</dbReference>
<evidence type="ECO:0000313" key="10">
    <source>
        <dbReference type="EMBL" id="GAO47312.1"/>
    </source>
</evidence>
<feature type="domain" description="CobW C-terminal" evidence="9">
    <location>
        <begin position="333"/>
        <end position="393"/>
    </location>
</feature>
<dbReference type="STRING" id="698492.A0A0E9NBR0"/>
<dbReference type="OrthoDB" id="258627at2759"/>
<dbReference type="InterPro" id="IPR051316">
    <property type="entry name" value="Zinc-reg_GTPase_activator"/>
</dbReference>
<gene>
    <name evidence="10" type="ORF">G7K_1520-t1</name>
</gene>
<evidence type="ECO:0000256" key="1">
    <source>
        <dbReference type="ARBA" id="ARBA00022741"/>
    </source>
</evidence>
<evidence type="ECO:0000256" key="4">
    <source>
        <dbReference type="ARBA" id="ARBA00023134"/>
    </source>
</evidence>
<dbReference type="PANTHER" id="PTHR13748">
    <property type="entry name" value="COBW-RELATED"/>
    <property type="match status" value="1"/>
</dbReference>
<name>A0A0E9NBR0_SAICN</name>
<reference evidence="10 11" key="2">
    <citation type="journal article" date="2014" name="J. Gen. Appl. Microbiol.">
        <title>The early diverging ascomycetous budding yeast Saitoella complicata has three histone deacetylases belonging to the Clr6, Hos2, and Rpd3 lineages.</title>
        <authorList>
            <person name="Nishida H."/>
            <person name="Matsumoto T."/>
            <person name="Kondo S."/>
            <person name="Hamamoto M."/>
            <person name="Yoshikawa H."/>
        </authorList>
    </citation>
    <scope>NUCLEOTIDE SEQUENCE [LARGE SCALE GENOMIC DNA]</scope>
    <source>
        <strain evidence="10 11">NRRL Y-17804</strain>
    </source>
</reference>
<accession>A0A0E9NBR0</accession>
<dbReference type="EMBL" id="BACD03000008">
    <property type="protein sequence ID" value="GAO47312.1"/>
    <property type="molecule type" value="Genomic_DNA"/>
</dbReference>
<feature type="domain" description="CobW/HypB/UreG nucleotide-binding" evidence="8">
    <location>
        <begin position="60"/>
        <end position="247"/>
    </location>
</feature>
<reference evidence="10 11" key="1">
    <citation type="journal article" date="2011" name="J. Gen. Appl. Microbiol.">
        <title>Draft genome sequencing of the enigmatic yeast Saitoella complicata.</title>
        <authorList>
            <person name="Nishida H."/>
            <person name="Hamamoto M."/>
            <person name="Sugiyama J."/>
        </authorList>
    </citation>
    <scope>NUCLEOTIDE SEQUENCE [LARGE SCALE GENOMIC DNA]</scope>
    <source>
        <strain evidence="10 11">NRRL Y-17804</strain>
    </source>
</reference>
<comment type="caution">
    <text evidence="10">The sequence shown here is derived from an EMBL/GenBank/DDBJ whole genome shotgun (WGS) entry which is preliminary data.</text>
</comment>
<keyword evidence="2" id="KW-0378">Hydrolase</keyword>
<keyword evidence="4" id="KW-0342">GTP-binding</keyword>
<evidence type="ECO:0000313" key="11">
    <source>
        <dbReference type="Proteomes" id="UP000033140"/>
    </source>
</evidence>
<evidence type="ECO:0000256" key="3">
    <source>
        <dbReference type="ARBA" id="ARBA00022833"/>
    </source>
</evidence>